<protein>
    <recommendedName>
        <fullName evidence="1">Thiolase C-terminal domain-containing protein</fullName>
    </recommendedName>
</protein>
<evidence type="ECO:0000313" key="3">
    <source>
        <dbReference type="Proteomes" id="UP001500957"/>
    </source>
</evidence>
<dbReference type="InterPro" id="IPR002155">
    <property type="entry name" value="Thiolase"/>
</dbReference>
<keyword evidence="3" id="KW-1185">Reference proteome</keyword>
<dbReference type="SUPFAM" id="SSF53901">
    <property type="entry name" value="Thiolase-like"/>
    <property type="match status" value="2"/>
</dbReference>
<dbReference type="Pfam" id="PF22691">
    <property type="entry name" value="Thiolase_C_1"/>
    <property type="match status" value="1"/>
</dbReference>
<evidence type="ECO:0000259" key="1">
    <source>
        <dbReference type="Pfam" id="PF22691"/>
    </source>
</evidence>
<dbReference type="InterPro" id="IPR055140">
    <property type="entry name" value="Thiolase_C_2"/>
</dbReference>
<dbReference type="PIRSF" id="PIRSF000429">
    <property type="entry name" value="Ac-CoA_Ac_transf"/>
    <property type="match status" value="1"/>
</dbReference>
<dbReference type="Gene3D" id="3.40.47.10">
    <property type="match status" value="1"/>
</dbReference>
<reference evidence="2 3" key="1">
    <citation type="journal article" date="2019" name="Int. J. Syst. Evol. Microbiol.">
        <title>The Global Catalogue of Microorganisms (GCM) 10K type strain sequencing project: providing services to taxonomists for standard genome sequencing and annotation.</title>
        <authorList>
            <consortium name="The Broad Institute Genomics Platform"/>
            <consortium name="The Broad Institute Genome Sequencing Center for Infectious Disease"/>
            <person name="Wu L."/>
            <person name="Ma J."/>
        </authorList>
    </citation>
    <scope>NUCLEOTIDE SEQUENCE [LARGE SCALE GENOMIC DNA]</scope>
    <source>
        <strain evidence="2 3">JCM 10671</strain>
    </source>
</reference>
<dbReference type="PANTHER" id="PTHR42870:SF1">
    <property type="entry name" value="NON-SPECIFIC LIPID-TRANSFER PROTEIN-LIKE 2"/>
    <property type="match status" value="1"/>
</dbReference>
<gene>
    <name evidence="2" type="ORF">GCM10009547_18000</name>
</gene>
<proteinExistence type="predicted"/>
<feature type="domain" description="Thiolase C-terminal" evidence="1">
    <location>
        <begin position="258"/>
        <end position="389"/>
    </location>
</feature>
<organism evidence="2 3">
    <name type="scientific">Sporichthya brevicatena</name>
    <dbReference type="NCBI Taxonomy" id="171442"/>
    <lineage>
        <taxon>Bacteria</taxon>
        <taxon>Bacillati</taxon>
        <taxon>Actinomycetota</taxon>
        <taxon>Actinomycetes</taxon>
        <taxon>Sporichthyales</taxon>
        <taxon>Sporichthyaceae</taxon>
        <taxon>Sporichthya</taxon>
    </lineage>
</organism>
<evidence type="ECO:0000313" key="2">
    <source>
        <dbReference type="EMBL" id="GAA0616374.1"/>
    </source>
</evidence>
<dbReference type="RefSeq" id="WP_344603803.1">
    <property type="nucleotide sequence ID" value="NZ_BAAAHE010000014.1"/>
</dbReference>
<dbReference type="PANTHER" id="PTHR42870">
    <property type="entry name" value="ACETYL-COA C-ACETYLTRANSFERASE"/>
    <property type="match status" value="1"/>
</dbReference>
<name>A0ABN1GQE6_9ACTN</name>
<accession>A0ABN1GQE6</accession>
<sequence length="399" mass="41386">MRKAESAVAITGAGQSEVGRKLNRSSLDLTCEAVTRAVADAGLRMEDIDGLCTYPGATGMPGLGGPASSDVQDALGLQLTWHSGAAEGPGQLLAVMNAILAVAGGMARHAVVYRTVTEATVQGNAKRGAVKLTGRSSAGPEVISGPFQWVMPPGAYSPVNWLALSATRYQHTYGLRREDLGGIAVAARAHAARNPAAVFSQPLTMEDYLAGRMISTPLSLYDCDVPCDGSVAIVVSAREAAADTRPVPVFVEAMGAAVTDRPQWFHRGDLATMALHDVGTSLWARTDLKPSDVDTAQLYDGFSFLTLLWVEALGFCGPGEGAAFLDGGRTMALDGPLPMNTSGGQLSAGRLHGYGHLYEAVLQARGDAGARQVTGAEVVLTSAGGGPFAGALLLTRGHR</sequence>
<dbReference type="Proteomes" id="UP001500957">
    <property type="component" value="Unassembled WGS sequence"/>
</dbReference>
<comment type="caution">
    <text evidence="2">The sequence shown here is derived from an EMBL/GenBank/DDBJ whole genome shotgun (WGS) entry which is preliminary data.</text>
</comment>
<dbReference type="CDD" id="cd00829">
    <property type="entry name" value="SCP-x_thiolase"/>
    <property type="match status" value="1"/>
</dbReference>
<dbReference type="InterPro" id="IPR016039">
    <property type="entry name" value="Thiolase-like"/>
</dbReference>
<dbReference type="EMBL" id="BAAAHE010000014">
    <property type="protein sequence ID" value="GAA0616374.1"/>
    <property type="molecule type" value="Genomic_DNA"/>
</dbReference>